<organism evidence="2 3">
    <name type="scientific">Burkholderia pseudomallei (strain 1106a)</name>
    <dbReference type="NCBI Taxonomy" id="357348"/>
    <lineage>
        <taxon>Bacteria</taxon>
        <taxon>Pseudomonadati</taxon>
        <taxon>Pseudomonadota</taxon>
        <taxon>Betaproteobacteria</taxon>
        <taxon>Burkholderiales</taxon>
        <taxon>Burkholderiaceae</taxon>
        <taxon>Burkholderia</taxon>
        <taxon>pseudomallei group</taxon>
    </lineage>
</organism>
<dbReference type="AlphaFoldDB" id="A3P4I7"/>
<evidence type="ECO:0000256" key="1">
    <source>
        <dbReference type="SAM" id="MobiDB-lite"/>
    </source>
</evidence>
<accession>A3P4I7</accession>
<feature type="region of interest" description="Disordered" evidence="1">
    <location>
        <begin position="21"/>
        <end position="85"/>
    </location>
</feature>
<evidence type="ECO:0000313" key="3">
    <source>
        <dbReference type="Proteomes" id="UP000006738"/>
    </source>
</evidence>
<dbReference type="KEGG" id="bpl:BURPS1106A_A1212"/>
<evidence type="ECO:0000313" key="2">
    <source>
        <dbReference type="EMBL" id="ABN94519.1"/>
    </source>
</evidence>
<dbReference type="EMBL" id="CP000573">
    <property type="protein sequence ID" value="ABN94519.1"/>
    <property type="molecule type" value="Genomic_DNA"/>
</dbReference>
<dbReference type="Proteomes" id="UP000006738">
    <property type="component" value="Chromosome II"/>
</dbReference>
<gene>
    <name evidence="2" type="ordered locus">BURPS1106A_A1212</name>
</gene>
<sequence>MRLYIDGRWNCVRGEPHAVCRESRETHRGTRGGGASPPTNTARPFSAQRFVERPCAPARAGDEPATRQTRGHAGGGPRIPHDGAE</sequence>
<proteinExistence type="predicted"/>
<dbReference type="HOGENOM" id="CLU_173093_0_0_4"/>
<name>A3P4I7_BURP0</name>
<protein>
    <submittedName>
        <fullName evidence="2">Uncharacterized protein</fullName>
    </submittedName>
</protein>
<reference evidence="3" key="1">
    <citation type="submission" date="2007-02" db="EMBL/GenBank/DDBJ databases">
        <authorList>
            <person name="DeShazer D."/>
            <person name="Woods D.E."/>
            <person name="Nierman W.C."/>
        </authorList>
    </citation>
    <scope>NUCLEOTIDE SEQUENCE [LARGE SCALE GENOMIC DNA]</scope>
    <source>
        <strain evidence="3">1106a</strain>
    </source>
</reference>